<feature type="compositionally biased region" description="Low complexity" evidence="1">
    <location>
        <begin position="172"/>
        <end position="184"/>
    </location>
</feature>
<keyword evidence="3" id="KW-1185">Reference proteome</keyword>
<organism evidence="2 3">
    <name type="scientific">Azospirillum oleiclasticum</name>
    <dbReference type="NCBI Taxonomy" id="2735135"/>
    <lineage>
        <taxon>Bacteria</taxon>
        <taxon>Pseudomonadati</taxon>
        <taxon>Pseudomonadota</taxon>
        <taxon>Alphaproteobacteria</taxon>
        <taxon>Rhodospirillales</taxon>
        <taxon>Azospirillaceae</taxon>
        <taxon>Azospirillum</taxon>
    </lineage>
</organism>
<name>A0ABX2T4D8_9PROT</name>
<accession>A0ABX2T4D8</accession>
<sequence>MSGAAYAQRSETFEAAGLRNWSGSRGYDAAGRFDRCAMTAKPGPTTSLSLLMNRDRDLSVAVTNSRWTLTPGTKETVRYAIDRGAPEKTEGTMTDLGLVIVIPRVPALQAGLQDGRSISVTVGKNTASLPLAGSRKAVAALTACVDAALAAEAKAPAPVPVATPVPTPEPAAPAAAMPAPVATPAEPPAPPPPPVAAPAEPVAPAPAAAP</sequence>
<feature type="compositionally biased region" description="Pro residues" evidence="1">
    <location>
        <begin position="185"/>
        <end position="210"/>
    </location>
</feature>
<evidence type="ECO:0008006" key="4">
    <source>
        <dbReference type="Google" id="ProtNLM"/>
    </source>
</evidence>
<protein>
    <recommendedName>
        <fullName evidence="4">Invasion associated locus B family protein</fullName>
    </recommendedName>
</protein>
<evidence type="ECO:0000256" key="1">
    <source>
        <dbReference type="SAM" id="MobiDB-lite"/>
    </source>
</evidence>
<dbReference type="RefSeq" id="WP_180280754.1">
    <property type="nucleotide sequence ID" value="NZ_JABFDB010000001.1"/>
</dbReference>
<feature type="region of interest" description="Disordered" evidence="1">
    <location>
        <begin position="163"/>
        <end position="210"/>
    </location>
</feature>
<reference evidence="2 3" key="1">
    <citation type="submission" date="2020-05" db="EMBL/GenBank/DDBJ databases">
        <title>Azospirillum oleiclasticum sp. nov, a nitrogen-fixing and heavy crude oil-emulsifying bacterium isolated from the crude oil of Yumen Oilfield.</title>
        <authorList>
            <person name="Wu D."/>
            <person name="Cai M."/>
            <person name="Zhang X."/>
        </authorList>
    </citation>
    <scope>NUCLEOTIDE SEQUENCE [LARGE SCALE GENOMIC DNA]</scope>
    <source>
        <strain evidence="2 3">ROY-1-1-2</strain>
    </source>
</reference>
<proteinExistence type="predicted"/>
<feature type="non-terminal residue" evidence="2">
    <location>
        <position position="210"/>
    </location>
</feature>
<gene>
    <name evidence="2" type="ORF">HND93_05070</name>
</gene>
<evidence type="ECO:0000313" key="3">
    <source>
        <dbReference type="Proteomes" id="UP000584642"/>
    </source>
</evidence>
<dbReference type="Proteomes" id="UP000584642">
    <property type="component" value="Unassembled WGS sequence"/>
</dbReference>
<comment type="caution">
    <text evidence="2">The sequence shown here is derived from an EMBL/GenBank/DDBJ whole genome shotgun (WGS) entry which is preliminary data.</text>
</comment>
<dbReference type="EMBL" id="JABFDB010000001">
    <property type="protein sequence ID" value="NYZ19074.1"/>
    <property type="molecule type" value="Genomic_DNA"/>
</dbReference>
<evidence type="ECO:0000313" key="2">
    <source>
        <dbReference type="EMBL" id="NYZ19074.1"/>
    </source>
</evidence>